<dbReference type="InterPro" id="IPR012999">
    <property type="entry name" value="Pyr_OxRdtase_I_AS"/>
</dbReference>
<evidence type="ECO:0000256" key="3">
    <source>
        <dbReference type="ARBA" id="ARBA00022827"/>
    </source>
</evidence>
<dbReference type="SUPFAM" id="SSF51905">
    <property type="entry name" value="FAD/NAD(P)-binding domain"/>
    <property type="match status" value="1"/>
</dbReference>
<accession>A0A433NFK4</accession>
<feature type="active site" description="Proton acceptor" evidence="7">
    <location>
        <position position="438"/>
    </location>
</feature>
<evidence type="ECO:0000256" key="1">
    <source>
        <dbReference type="ARBA" id="ARBA00007532"/>
    </source>
</evidence>
<organism evidence="13 14">
    <name type="scientific">Chlorogloeopsis fritschii PCC 6912</name>
    <dbReference type="NCBI Taxonomy" id="211165"/>
    <lineage>
        <taxon>Bacteria</taxon>
        <taxon>Bacillati</taxon>
        <taxon>Cyanobacteriota</taxon>
        <taxon>Cyanophyceae</taxon>
        <taxon>Nostocales</taxon>
        <taxon>Chlorogloeopsidaceae</taxon>
        <taxon>Chlorogloeopsis</taxon>
    </lineage>
</organism>
<keyword evidence="4 10" id="KW-0560">Oxidoreductase</keyword>
<dbReference type="InterPro" id="IPR046952">
    <property type="entry name" value="GSHR/TRXR-like"/>
</dbReference>
<evidence type="ECO:0000313" key="14">
    <source>
        <dbReference type="Proteomes" id="UP000268857"/>
    </source>
</evidence>
<dbReference type="NCBIfam" id="NF004776">
    <property type="entry name" value="PRK06116.1"/>
    <property type="match status" value="1"/>
</dbReference>
<keyword evidence="6 10" id="KW-0676">Redox-active center</keyword>
<dbReference type="Pfam" id="PF07992">
    <property type="entry name" value="Pyr_redox_2"/>
    <property type="match status" value="1"/>
</dbReference>
<evidence type="ECO:0000259" key="12">
    <source>
        <dbReference type="Pfam" id="PF07992"/>
    </source>
</evidence>
<keyword evidence="8" id="KW-0520">NAD</keyword>
<sequence length="449" mass="48702">MTFDYDLFVIGAGPAGLAAAKKAASFGVRVAIAEQEALGGTCVNRGCVPKKFIVHAADFAFQNQMAHSYGWSECQRNFDWTHFIHSVHQQIESINYSYFEQVQKAGIDLIRGHATFIDARTINIDGRKFTADKVLIAVGARPMQPSIPGIEYSITSREMFNLPYLPERLAIVGGGYIGVEFASMMNAFGCEVTVVDTDDTILSGFDDDIRSSVQQSLKKRGIKFFTSSTAEEIKHGGEEGLLLTIAGNSPVTIAADTILVATGRIPNTKNLGLENAGVVVGDKGEIQVDEDNCTAQENIFAVGDCTDRLQLTPVAKAEGVSFANIVFGKKSQKLNYDYVPSAVFSRPEAASVGMTEAKAREKFGESVKIYCDRFQPLFFKLGNQDEQAMLKLVVEGKSEQILGAHMVGENAADIIQCLAVAIAKGITKQDLDDTIGIHPTTAEEFLTLN</sequence>
<evidence type="ECO:0000256" key="6">
    <source>
        <dbReference type="ARBA" id="ARBA00023284"/>
    </source>
</evidence>
<protein>
    <submittedName>
        <fullName evidence="13">Glutathione-disulfide reductase</fullName>
    </submittedName>
</protein>
<dbReference type="GO" id="GO:0050660">
    <property type="term" value="F:flavin adenine dinucleotide binding"/>
    <property type="evidence" value="ECO:0007669"/>
    <property type="project" value="InterPro"/>
</dbReference>
<comment type="cofactor">
    <cofactor evidence="8">
        <name>FAD</name>
        <dbReference type="ChEBI" id="CHEBI:57692"/>
    </cofactor>
    <text evidence="8">Binds 1 FAD per subunit.</text>
</comment>
<name>A0A433NFK4_CHLFR</name>
<dbReference type="GO" id="GO:0004362">
    <property type="term" value="F:glutathione-disulfide reductase (NADPH) activity"/>
    <property type="evidence" value="ECO:0007669"/>
    <property type="project" value="TreeGrafter"/>
</dbReference>
<dbReference type="GO" id="GO:0006749">
    <property type="term" value="P:glutathione metabolic process"/>
    <property type="evidence" value="ECO:0007669"/>
    <property type="project" value="TreeGrafter"/>
</dbReference>
<keyword evidence="5" id="KW-1015">Disulfide bond</keyword>
<reference evidence="13 14" key="1">
    <citation type="journal article" date="2019" name="Genome Biol. Evol.">
        <title>Day and night: Metabolic profiles and evolutionary relationships of six axenic non-marine cyanobacteria.</title>
        <authorList>
            <person name="Will S.E."/>
            <person name="Henke P."/>
            <person name="Boedeker C."/>
            <person name="Huang S."/>
            <person name="Brinkmann H."/>
            <person name="Rohde M."/>
            <person name="Jarek M."/>
            <person name="Friedl T."/>
            <person name="Seufert S."/>
            <person name="Schumacher M."/>
            <person name="Overmann J."/>
            <person name="Neumann-Schaal M."/>
            <person name="Petersen J."/>
        </authorList>
    </citation>
    <scope>NUCLEOTIDE SEQUENCE [LARGE SCALE GENOMIC DNA]</scope>
    <source>
        <strain evidence="13 14">PCC 6912</strain>
    </source>
</reference>
<dbReference type="Pfam" id="PF02852">
    <property type="entry name" value="Pyr_redox_dim"/>
    <property type="match status" value="1"/>
</dbReference>
<dbReference type="PRINTS" id="PR00368">
    <property type="entry name" value="FADPNR"/>
</dbReference>
<dbReference type="GO" id="GO:0034599">
    <property type="term" value="P:cellular response to oxidative stress"/>
    <property type="evidence" value="ECO:0007669"/>
    <property type="project" value="TreeGrafter"/>
</dbReference>
<dbReference type="OrthoDB" id="9800167at2"/>
<dbReference type="InterPro" id="IPR016156">
    <property type="entry name" value="FAD/NAD-linked_Rdtase_dimer_sf"/>
</dbReference>
<dbReference type="InterPro" id="IPR023753">
    <property type="entry name" value="FAD/NAD-binding_dom"/>
</dbReference>
<gene>
    <name evidence="13" type="ORF">PCC6912_29620</name>
</gene>
<dbReference type="Proteomes" id="UP000268857">
    <property type="component" value="Unassembled WGS sequence"/>
</dbReference>
<proteinExistence type="inferred from homology"/>
<evidence type="ECO:0000256" key="7">
    <source>
        <dbReference type="PIRSR" id="PIRSR000350-2"/>
    </source>
</evidence>
<dbReference type="PANTHER" id="PTHR42737">
    <property type="entry name" value="GLUTATHIONE REDUCTASE"/>
    <property type="match status" value="1"/>
</dbReference>
<dbReference type="PIRSF" id="PIRSF000350">
    <property type="entry name" value="Mercury_reductase_MerA"/>
    <property type="match status" value="1"/>
</dbReference>
<dbReference type="InterPro" id="IPR001100">
    <property type="entry name" value="Pyr_nuc-diS_OxRdtase"/>
</dbReference>
<dbReference type="InterPro" id="IPR036188">
    <property type="entry name" value="FAD/NAD-bd_sf"/>
</dbReference>
<keyword evidence="3 8" id="KW-0274">FAD</keyword>
<dbReference type="Gene3D" id="3.30.390.30">
    <property type="match status" value="1"/>
</dbReference>
<evidence type="ECO:0000256" key="5">
    <source>
        <dbReference type="ARBA" id="ARBA00023157"/>
    </source>
</evidence>
<dbReference type="Gene3D" id="3.50.50.60">
    <property type="entry name" value="FAD/NAD(P)-binding domain"/>
    <property type="match status" value="2"/>
</dbReference>
<feature type="domain" description="Pyridine nucleotide-disulphide oxidoreductase dimerisation" evidence="11">
    <location>
        <begin position="339"/>
        <end position="447"/>
    </location>
</feature>
<dbReference type="GO" id="GO:0005829">
    <property type="term" value="C:cytosol"/>
    <property type="evidence" value="ECO:0007669"/>
    <property type="project" value="TreeGrafter"/>
</dbReference>
<dbReference type="PROSITE" id="PS00076">
    <property type="entry name" value="PYRIDINE_REDOX_1"/>
    <property type="match status" value="1"/>
</dbReference>
<keyword evidence="8" id="KW-0547">Nucleotide-binding</keyword>
<keyword evidence="14" id="KW-1185">Reference proteome</keyword>
<dbReference type="PANTHER" id="PTHR42737:SF2">
    <property type="entry name" value="GLUTATHIONE REDUCTASE"/>
    <property type="match status" value="1"/>
</dbReference>
<dbReference type="GO" id="GO:0045454">
    <property type="term" value="P:cell redox homeostasis"/>
    <property type="evidence" value="ECO:0007669"/>
    <property type="project" value="InterPro"/>
</dbReference>
<feature type="binding site" evidence="8">
    <location>
        <begin position="173"/>
        <end position="180"/>
    </location>
    <ligand>
        <name>NAD(+)</name>
        <dbReference type="ChEBI" id="CHEBI:57540"/>
    </ligand>
</feature>
<keyword evidence="2 10" id="KW-0285">Flavoprotein</keyword>
<dbReference type="AlphaFoldDB" id="A0A433NFK4"/>
<comment type="caution">
    <text evidence="13">The sequence shown here is derived from an EMBL/GenBank/DDBJ whole genome shotgun (WGS) entry which is preliminary data.</text>
</comment>
<feature type="binding site" evidence="8">
    <location>
        <position position="263"/>
    </location>
    <ligand>
        <name>NAD(+)</name>
        <dbReference type="ChEBI" id="CHEBI:57540"/>
    </ligand>
</feature>
<evidence type="ECO:0000256" key="2">
    <source>
        <dbReference type="ARBA" id="ARBA00022630"/>
    </source>
</evidence>
<evidence type="ECO:0000256" key="4">
    <source>
        <dbReference type="ARBA" id="ARBA00023002"/>
    </source>
</evidence>
<feature type="binding site" evidence="8">
    <location>
        <position position="51"/>
    </location>
    <ligand>
        <name>FAD</name>
        <dbReference type="ChEBI" id="CHEBI:57692"/>
    </ligand>
</feature>
<evidence type="ECO:0000259" key="11">
    <source>
        <dbReference type="Pfam" id="PF02852"/>
    </source>
</evidence>
<comment type="similarity">
    <text evidence="1 10">Belongs to the class-I pyridine nucleotide-disulfide oxidoreductase family.</text>
</comment>
<dbReference type="SUPFAM" id="SSF55424">
    <property type="entry name" value="FAD/NAD-linked reductases, dimerisation (C-terminal) domain"/>
    <property type="match status" value="1"/>
</dbReference>
<evidence type="ECO:0000313" key="13">
    <source>
        <dbReference type="EMBL" id="RUR80940.1"/>
    </source>
</evidence>
<evidence type="ECO:0000256" key="9">
    <source>
        <dbReference type="PIRSR" id="PIRSR000350-4"/>
    </source>
</evidence>
<evidence type="ECO:0000256" key="8">
    <source>
        <dbReference type="PIRSR" id="PIRSR000350-3"/>
    </source>
</evidence>
<dbReference type="InterPro" id="IPR004099">
    <property type="entry name" value="Pyr_nucl-diS_OxRdtase_dimer"/>
</dbReference>
<feature type="disulfide bond" description="Redox-active" evidence="9">
    <location>
        <begin position="42"/>
        <end position="47"/>
    </location>
</feature>
<dbReference type="STRING" id="211165.GCA_000317285_02527"/>
<feature type="binding site" evidence="8">
    <location>
        <position position="304"/>
    </location>
    <ligand>
        <name>FAD</name>
        <dbReference type="ChEBI" id="CHEBI:57692"/>
    </ligand>
</feature>
<feature type="domain" description="FAD/NAD(P)-binding" evidence="12">
    <location>
        <begin position="5"/>
        <end position="319"/>
    </location>
</feature>
<dbReference type="PRINTS" id="PR00411">
    <property type="entry name" value="PNDRDTASEI"/>
</dbReference>
<evidence type="ECO:0000256" key="10">
    <source>
        <dbReference type="RuleBase" id="RU003691"/>
    </source>
</evidence>
<dbReference type="RefSeq" id="WP_016876262.1">
    <property type="nucleotide sequence ID" value="NZ_AJLN01000070.1"/>
</dbReference>
<dbReference type="EMBL" id="RSCJ01000010">
    <property type="protein sequence ID" value="RUR80940.1"/>
    <property type="molecule type" value="Genomic_DNA"/>
</dbReference>